<dbReference type="InterPro" id="IPR027417">
    <property type="entry name" value="P-loop_NTPase"/>
</dbReference>
<dbReference type="SUPFAM" id="SSF90123">
    <property type="entry name" value="ABC transporter transmembrane region"/>
    <property type="match status" value="1"/>
</dbReference>
<dbReference type="PANTHER" id="PTHR43394">
    <property type="entry name" value="ATP-DEPENDENT PERMEASE MDL1, MITOCHONDRIAL"/>
    <property type="match status" value="1"/>
</dbReference>
<dbReference type="InterPro" id="IPR017871">
    <property type="entry name" value="ABC_transporter-like_CS"/>
</dbReference>
<evidence type="ECO:0000259" key="8">
    <source>
        <dbReference type="PROSITE" id="PS50893"/>
    </source>
</evidence>
<evidence type="ECO:0000256" key="6">
    <source>
        <dbReference type="ARBA" id="ARBA00023136"/>
    </source>
</evidence>
<dbReference type="Gene3D" id="1.20.1560.10">
    <property type="entry name" value="ABC transporter type 1, transmembrane domain"/>
    <property type="match status" value="1"/>
</dbReference>
<dbReference type="GO" id="GO:0005886">
    <property type="term" value="C:plasma membrane"/>
    <property type="evidence" value="ECO:0007669"/>
    <property type="project" value="UniProtKB-SubCell"/>
</dbReference>
<dbReference type="InterPro" id="IPR011527">
    <property type="entry name" value="ABC1_TM_dom"/>
</dbReference>
<keyword evidence="3" id="KW-0547">Nucleotide-binding</keyword>
<evidence type="ECO:0000256" key="7">
    <source>
        <dbReference type="SAM" id="Phobius"/>
    </source>
</evidence>
<organism evidence="10 11">
    <name type="scientific">Virgisporangium aurantiacum</name>
    <dbReference type="NCBI Taxonomy" id="175570"/>
    <lineage>
        <taxon>Bacteria</taxon>
        <taxon>Bacillati</taxon>
        <taxon>Actinomycetota</taxon>
        <taxon>Actinomycetes</taxon>
        <taxon>Micromonosporales</taxon>
        <taxon>Micromonosporaceae</taxon>
        <taxon>Virgisporangium</taxon>
    </lineage>
</organism>
<evidence type="ECO:0000256" key="4">
    <source>
        <dbReference type="ARBA" id="ARBA00022840"/>
    </source>
</evidence>
<feature type="domain" description="ABC transmembrane type-1" evidence="9">
    <location>
        <begin position="15"/>
        <end position="293"/>
    </location>
</feature>
<dbReference type="SUPFAM" id="SSF52540">
    <property type="entry name" value="P-loop containing nucleoside triphosphate hydrolases"/>
    <property type="match status" value="1"/>
</dbReference>
<dbReference type="GO" id="GO:0016887">
    <property type="term" value="F:ATP hydrolysis activity"/>
    <property type="evidence" value="ECO:0007669"/>
    <property type="project" value="InterPro"/>
</dbReference>
<gene>
    <name evidence="10" type="ORF">Vau01_114720</name>
</gene>
<keyword evidence="4 10" id="KW-0067">ATP-binding</keyword>
<feature type="transmembrane region" description="Helical" evidence="7">
    <location>
        <begin position="48"/>
        <end position="69"/>
    </location>
</feature>
<dbReference type="Gene3D" id="3.40.50.300">
    <property type="entry name" value="P-loop containing nucleotide triphosphate hydrolases"/>
    <property type="match status" value="1"/>
</dbReference>
<dbReference type="PANTHER" id="PTHR43394:SF1">
    <property type="entry name" value="ATP-BINDING CASSETTE SUB-FAMILY B MEMBER 10, MITOCHONDRIAL"/>
    <property type="match status" value="1"/>
</dbReference>
<feature type="domain" description="ABC transporter" evidence="8">
    <location>
        <begin position="323"/>
        <end position="554"/>
    </location>
</feature>
<evidence type="ECO:0000256" key="1">
    <source>
        <dbReference type="ARBA" id="ARBA00004651"/>
    </source>
</evidence>
<keyword evidence="5 7" id="KW-1133">Transmembrane helix</keyword>
<dbReference type="GO" id="GO:0005524">
    <property type="term" value="F:ATP binding"/>
    <property type="evidence" value="ECO:0007669"/>
    <property type="project" value="UniProtKB-KW"/>
</dbReference>
<dbReference type="InterPro" id="IPR003593">
    <property type="entry name" value="AAA+_ATPase"/>
</dbReference>
<comment type="subcellular location">
    <subcellularLocation>
        <location evidence="1">Cell membrane</location>
        <topology evidence="1">Multi-pass membrane protein</topology>
    </subcellularLocation>
</comment>
<proteinExistence type="predicted"/>
<dbReference type="RefSeq" id="WP_204011588.1">
    <property type="nucleotide sequence ID" value="NZ_BOPG01000105.1"/>
</dbReference>
<feature type="transmembrane region" description="Helical" evidence="7">
    <location>
        <begin position="119"/>
        <end position="143"/>
    </location>
</feature>
<dbReference type="CDD" id="cd07346">
    <property type="entry name" value="ABC_6TM_exporters"/>
    <property type="match status" value="1"/>
</dbReference>
<dbReference type="Pfam" id="PF00664">
    <property type="entry name" value="ABC_membrane"/>
    <property type="match status" value="1"/>
</dbReference>
<feature type="transmembrane region" description="Helical" evidence="7">
    <location>
        <begin position="239"/>
        <end position="258"/>
    </location>
</feature>
<evidence type="ECO:0000256" key="2">
    <source>
        <dbReference type="ARBA" id="ARBA00022692"/>
    </source>
</evidence>
<dbReference type="SMART" id="SM00382">
    <property type="entry name" value="AAA"/>
    <property type="match status" value="1"/>
</dbReference>
<dbReference type="Pfam" id="PF00005">
    <property type="entry name" value="ABC_tran"/>
    <property type="match status" value="1"/>
</dbReference>
<keyword evidence="2 7" id="KW-0812">Transmembrane</keyword>
<comment type="caution">
    <text evidence="10">The sequence shown here is derived from an EMBL/GenBank/DDBJ whole genome shotgun (WGS) entry which is preliminary data.</text>
</comment>
<dbReference type="PROSITE" id="PS50893">
    <property type="entry name" value="ABC_TRANSPORTER_2"/>
    <property type="match status" value="1"/>
</dbReference>
<dbReference type="PROSITE" id="PS00211">
    <property type="entry name" value="ABC_TRANSPORTER_1"/>
    <property type="match status" value="1"/>
</dbReference>
<name>A0A8J4E6Y7_9ACTN</name>
<dbReference type="GO" id="GO:0015421">
    <property type="term" value="F:ABC-type oligopeptide transporter activity"/>
    <property type="evidence" value="ECO:0007669"/>
    <property type="project" value="TreeGrafter"/>
</dbReference>
<evidence type="ECO:0000313" key="10">
    <source>
        <dbReference type="EMBL" id="GIJ63956.1"/>
    </source>
</evidence>
<dbReference type="Proteomes" id="UP000612585">
    <property type="component" value="Unassembled WGS sequence"/>
</dbReference>
<dbReference type="AlphaFoldDB" id="A0A8J4E6Y7"/>
<dbReference type="InterPro" id="IPR039421">
    <property type="entry name" value="Type_1_exporter"/>
</dbReference>
<accession>A0A8J4E6Y7</accession>
<evidence type="ECO:0000256" key="5">
    <source>
        <dbReference type="ARBA" id="ARBA00022989"/>
    </source>
</evidence>
<evidence type="ECO:0000259" key="9">
    <source>
        <dbReference type="PROSITE" id="PS50929"/>
    </source>
</evidence>
<reference evidence="10" key="1">
    <citation type="submission" date="2021-01" db="EMBL/GenBank/DDBJ databases">
        <title>Whole genome shotgun sequence of Virgisporangium aurantiacum NBRC 16421.</title>
        <authorList>
            <person name="Komaki H."/>
            <person name="Tamura T."/>
        </authorList>
    </citation>
    <scope>NUCLEOTIDE SEQUENCE</scope>
    <source>
        <strain evidence="10">NBRC 16421</strain>
    </source>
</reference>
<keyword evidence="6 7" id="KW-0472">Membrane</keyword>
<feature type="transmembrane region" description="Helical" evidence="7">
    <location>
        <begin position="149"/>
        <end position="169"/>
    </location>
</feature>
<sequence length="557" mass="57445">MTLTSVLRAGIGANLLLTALAGAGAVGALLLPAAVATAVDAQLAGEGGPGALAMLAAVLALLVTAEILSQVVTARSTAMVTVHLRRGLLRHVLALGAGGQRRFGTGDVVSRIVSSAPEVAAVGPGLAGGLSSMLVAAGGLVALLLIDPWLAAAFLVGMPVGVPLIRSFVTELGGLVVRYQITYGTIAGRLSDALAGIRTVRACGTERREIARVLAPAADLRSLGYGMWRAQGRVGWQSGLLAPAMQVIVLAVAGVLLGGGRITPGQMLAAAGYVLLALGFFGQTRVFLGVARARANARRLQEVHDVPAMSAGTGSLPAGSGELVLRAVTVYDHDQPLLDAVDLALPAGCSVAVVGRSGTGKSVLAAVAGRLIEPDSGDVLLDGVPLRELSLAALRAEVSYAFERPVLLGDTVADGLAMGRPQAQRHDVERAARTVQADAFVARLPAGYDTALAHTPMSGGEAQRLGLARAVTQGGRLIILDDATSNLDTITEREVSAALVEALRGRTRLIVAHRMTTAARADLVAWLDRGRVRALATHEELWSHADYRRLFEPETVP</sequence>
<dbReference type="PROSITE" id="PS50929">
    <property type="entry name" value="ABC_TM1F"/>
    <property type="match status" value="1"/>
</dbReference>
<feature type="transmembrane region" description="Helical" evidence="7">
    <location>
        <begin position="270"/>
        <end position="291"/>
    </location>
</feature>
<keyword evidence="11" id="KW-1185">Reference proteome</keyword>
<evidence type="ECO:0000256" key="3">
    <source>
        <dbReference type="ARBA" id="ARBA00022741"/>
    </source>
</evidence>
<dbReference type="InterPro" id="IPR036640">
    <property type="entry name" value="ABC1_TM_sf"/>
</dbReference>
<dbReference type="InterPro" id="IPR003439">
    <property type="entry name" value="ABC_transporter-like_ATP-bd"/>
</dbReference>
<evidence type="ECO:0000313" key="11">
    <source>
        <dbReference type="Proteomes" id="UP000612585"/>
    </source>
</evidence>
<protein>
    <submittedName>
        <fullName evidence="10">ABC transporter ATP-binding protein</fullName>
    </submittedName>
</protein>
<dbReference type="EMBL" id="BOPG01000105">
    <property type="protein sequence ID" value="GIJ63956.1"/>
    <property type="molecule type" value="Genomic_DNA"/>
</dbReference>